<keyword evidence="2" id="KW-0547">Nucleotide-binding</keyword>
<dbReference type="Proteomes" id="UP001558613">
    <property type="component" value="Unassembled WGS sequence"/>
</dbReference>
<keyword evidence="4" id="KW-0143">Chaperone</keyword>
<organism evidence="5 6">
    <name type="scientific">Cirrhinus molitorella</name>
    <name type="common">mud carp</name>
    <dbReference type="NCBI Taxonomy" id="172907"/>
    <lineage>
        <taxon>Eukaryota</taxon>
        <taxon>Metazoa</taxon>
        <taxon>Chordata</taxon>
        <taxon>Craniata</taxon>
        <taxon>Vertebrata</taxon>
        <taxon>Euteleostomi</taxon>
        <taxon>Actinopterygii</taxon>
        <taxon>Neopterygii</taxon>
        <taxon>Teleostei</taxon>
        <taxon>Ostariophysi</taxon>
        <taxon>Cypriniformes</taxon>
        <taxon>Cyprinidae</taxon>
        <taxon>Labeoninae</taxon>
        <taxon>Labeonini</taxon>
        <taxon>Cirrhinus</taxon>
    </lineage>
</organism>
<gene>
    <name evidence="5" type="ORF">QQF64_025463</name>
</gene>
<evidence type="ECO:0000256" key="1">
    <source>
        <dbReference type="ARBA" id="ARBA00008239"/>
    </source>
</evidence>
<sequence>MPEHVDSSCASCCERAQASCYKEENLNLHLMFHGQMVFIRELISNGSDALEKLQHKMITAGGDTAPMEIHLQTDAAKGTFTIQSFLEALHNQAEASSSIIGQFGVGFYSTFMVPDKVDIYFQSTEQGTGYKWSSDSPELFSFSKWQHKEFYHQDKPLYTLHYRTDAPFNIRSIFYVPERSCTRSSLKHCTLNIAAILQYSPGLLSCHSHSISQFVLVRRGEM</sequence>
<evidence type="ECO:0000313" key="5">
    <source>
        <dbReference type="EMBL" id="KAL1278790.1"/>
    </source>
</evidence>
<accession>A0ABR3NP27</accession>
<evidence type="ECO:0000313" key="6">
    <source>
        <dbReference type="Proteomes" id="UP001558613"/>
    </source>
</evidence>
<comment type="caution">
    <text evidence="5">The sequence shown here is derived from an EMBL/GenBank/DDBJ whole genome shotgun (WGS) entry which is preliminary data.</text>
</comment>
<name>A0ABR3NP27_9TELE</name>
<keyword evidence="6" id="KW-1185">Reference proteome</keyword>
<reference evidence="5 6" key="1">
    <citation type="submission" date="2023-09" db="EMBL/GenBank/DDBJ databases">
        <authorList>
            <person name="Wang M."/>
        </authorList>
    </citation>
    <scope>NUCLEOTIDE SEQUENCE [LARGE SCALE GENOMIC DNA]</scope>
    <source>
        <strain evidence="5">GT-2023</strain>
        <tissue evidence="5">Liver</tissue>
    </source>
</reference>
<comment type="similarity">
    <text evidence="1">Belongs to the heat shock protein 90 family.</text>
</comment>
<dbReference type="InterPro" id="IPR036890">
    <property type="entry name" value="HATPase_C_sf"/>
</dbReference>
<dbReference type="SUPFAM" id="SSF55874">
    <property type="entry name" value="ATPase domain of HSP90 chaperone/DNA topoisomerase II/histidine kinase"/>
    <property type="match status" value="1"/>
</dbReference>
<protein>
    <submittedName>
        <fullName evidence="5">Uncharacterized protein</fullName>
    </submittedName>
</protein>
<evidence type="ECO:0000256" key="4">
    <source>
        <dbReference type="ARBA" id="ARBA00023186"/>
    </source>
</evidence>
<dbReference type="Gene3D" id="3.30.565.10">
    <property type="entry name" value="Histidine kinase-like ATPase, C-terminal domain"/>
    <property type="match status" value="2"/>
</dbReference>
<dbReference type="InterPro" id="IPR001404">
    <property type="entry name" value="Hsp90_fam"/>
</dbReference>
<dbReference type="PANTHER" id="PTHR11528">
    <property type="entry name" value="HEAT SHOCK PROTEIN 90 FAMILY MEMBER"/>
    <property type="match status" value="1"/>
</dbReference>
<proteinExistence type="inferred from homology"/>
<evidence type="ECO:0000256" key="3">
    <source>
        <dbReference type="ARBA" id="ARBA00022840"/>
    </source>
</evidence>
<dbReference type="EMBL" id="JAYMGO010000003">
    <property type="protein sequence ID" value="KAL1278790.1"/>
    <property type="molecule type" value="Genomic_DNA"/>
</dbReference>
<keyword evidence="3" id="KW-0067">ATP-binding</keyword>
<evidence type="ECO:0000256" key="2">
    <source>
        <dbReference type="ARBA" id="ARBA00022741"/>
    </source>
</evidence>